<dbReference type="Proteomes" id="UP001152320">
    <property type="component" value="Chromosome 3"/>
</dbReference>
<keyword evidence="2" id="KW-0472">Membrane</keyword>
<accession>A0A9Q1CHI1</accession>
<evidence type="ECO:0000256" key="1">
    <source>
        <dbReference type="SAM" id="MobiDB-lite"/>
    </source>
</evidence>
<sequence>MEGETTTMSTGFPSQAIVFMGIIFFLLLLLIIFFLYLNKAMCFANCGGFPCLESEKPVAKKEKTKLDESYGYDDESSSDSEDELIMRYQASLHPQLPRQPSIMRKKPDGKPFANGGYQPLKSEFFPVEEDGQINEDGYIVHDVEYVEDDELRSNSVESLPSFPNILAVPPSDIRLEIPQFHCLNAVYGNNVDENEPLLENEVLSENSVHQKSDDLANGKGKTPGKR</sequence>
<evidence type="ECO:0000256" key="2">
    <source>
        <dbReference type="SAM" id="Phobius"/>
    </source>
</evidence>
<evidence type="ECO:0000313" key="3">
    <source>
        <dbReference type="EMBL" id="KAJ8044724.1"/>
    </source>
</evidence>
<comment type="caution">
    <text evidence="3">The sequence shown here is derived from an EMBL/GenBank/DDBJ whole genome shotgun (WGS) entry which is preliminary data.</text>
</comment>
<dbReference type="AlphaFoldDB" id="A0A9Q1CHI1"/>
<reference evidence="3" key="1">
    <citation type="submission" date="2021-10" db="EMBL/GenBank/DDBJ databases">
        <title>Tropical sea cucumber genome reveals ecological adaptation and Cuvierian tubules defense mechanism.</title>
        <authorList>
            <person name="Chen T."/>
        </authorList>
    </citation>
    <scope>NUCLEOTIDE SEQUENCE</scope>
    <source>
        <strain evidence="3">Nanhai2018</strain>
        <tissue evidence="3">Muscle</tissue>
    </source>
</reference>
<evidence type="ECO:0000313" key="4">
    <source>
        <dbReference type="Proteomes" id="UP001152320"/>
    </source>
</evidence>
<dbReference type="EMBL" id="JAIZAY010000003">
    <property type="protein sequence ID" value="KAJ8044724.1"/>
    <property type="molecule type" value="Genomic_DNA"/>
</dbReference>
<keyword evidence="4" id="KW-1185">Reference proteome</keyword>
<keyword evidence="2" id="KW-1133">Transmembrane helix</keyword>
<protein>
    <submittedName>
        <fullName evidence="3">Synaptotagmin-14</fullName>
    </submittedName>
</protein>
<name>A0A9Q1CHI1_HOLLE</name>
<proteinExistence type="predicted"/>
<feature type="region of interest" description="Disordered" evidence="1">
    <location>
        <begin position="203"/>
        <end position="226"/>
    </location>
</feature>
<gene>
    <name evidence="3" type="ORF">HOLleu_07550</name>
</gene>
<organism evidence="3 4">
    <name type="scientific">Holothuria leucospilota</name>
    <name type="common">Black long sea cucumber</name>
    <name type="synonym">Mertensiothuria leucospilota</name>
    <dbReference type="NCBI Taxonomy" id="206669"/>
    <lineage>
        <taxon>Eukaryota</taxon>
        <taxon>Metazoa</taxon>
        <taxon>Echinodermata</taxon>
        <taxon>Eleutherozoa</taxon>
        <taxon>Echinozoa</taxon>
        <taxon>Holothuroidea</taxon>
        <taxon>Aspidochirotacea</taxon>
        <taxon>Aspidochirotida</taxon>
        <taxon>Holothuriidae</taxon>
        <taxon>Holothuria</taxon>
    </lineage>
</organism>
<feature type="transmembrane region" description="Helical" evidence="2">
    <location>
        <begin position="16"/>
        <end position="37"/>
    </location>
</feature>
<keyword evidence="2" id="KW-0812">Transmembrane</keyword>